<dbReference type="EMBL" id="NJBN01000010">
    <property type="protein sequence ID" value="TKJ38386.1"/>
    <property type="molecule type" value="Genomic_DNA"/>
</dbReference>
<evidence type="ECO:0000256" key="1">
    <source>
        <dbReference type="ARBA" id="ARBA00022679"/>
    </source>
</evidence>
<dbReference type="Proteomes" id="UP000319619">
    <property type="component" value="Unassembled WGS sequence"/>
</dbReference>
<organism evidence="2 3">
    <name type="scientific">candidate division LCP-89 bacterium B3_LCP</name>
    <dbReference type="NCBI Taxonomy" id="2012998"/>
    <lineage>
        <taxon>Bacteria</taxon>
        <taxon>Pseudomonadati</taxon>
        <taxon>Bacteria division LCP-89</taxon>
    </lineage>
</organism>
<evidence type="ECO:0000313" key="3">
    <source>
        <dbReference type="Proteomes" id="UP000319619"/>
    </source>
</evidence>
<proteinExistence type="predicted"/>
<reference evidence="2 3" key="1">
    <citation type="submission" date="2017-06" db="EMBL/GenBank/DDBJ databases">
        <title>Novel microbial phyla capable of carbon fixation and sulfur reduction in deep-sea sediments.</title>
        <authorList>
            <person name="Huang J."/>
            <person name="Baker B."/>
            <person name="Wang Y."/>
        </authorList>
    </citation>
    <scope>NUCLEOTIDE SEQUENCE [LARGE SCALE GENOMIC DNA]</scope>
    <source>
        <strain evidence="2">B3_LCP</strain>
    </source>
</reference>
<evidence type="ECO:0000313" key="2">
    <source>
        <dbReference type="EMBL" id="TKJ38386.1"/>
    </source>
</evidence>
<dbReference type="Pfam" id="PF13489">
    <property type="entry name" value="Methyltransf_23"/>
    <property type="match status" value="1"/>
</dbReference>
<protein>
    <recommendedName>
        <fullName evidence="4">Methyltransferase</fullName>
    </recommendedName>
</protein>
<dbReference type="Gene3D" id="3.40.50.150">
    <property type="entry name" value="Vaccinia Virus protein VP39"/>
    <property type="match status" value="1"/>
</dbReference>
<dbReference type="SUPFAM" id="SSF53335">
    <property type="entry name" value="S-adenosyl-L-methionine-dependent methyltransferases"/>
    <property type="match status" value="1"/>
</dbReference>
<dbReference type="GO" id="GO:0016740">
    <property type="term" value="F:transferase activity"/>
    <property type="evidence" value="ECO:0007669"/>
    <property type="project" value="UniProtKB-KW"/>
</dbReference>
<dbReference type="PANTHER" id="PTHR43861:SF3">
    <property type="entry name" value="PUTATIVE (AFU_ORTHOLOGUE AFUA_2G14390)-RELATED"/>
    <property type="match status" value="1"/>
</dbReference>
<dbReference type="AlphaFoldDB" id="A0A532UTW2"/>
<gene>
    <name evidence="2" type="ORF">CEE37_12765</name>
</gene>
<evidence type="ECO:0008006" key="4">
    <source>
        <dbReference type="Google" id="ProtNLM"/>
    </source>
</evidence>
<dbReference type="InterPro" id="IPR029063">
    <property type="entry name" value="SAM-dependent_MTases_sf"/>
</dbReference>
<dbReference type="CDD" id="cd02440">
    <property type="entry name" value="AdoMet_MTases"/>
    <property type="match status" value="1"/>
</dbReference>
<accession>A0A532UTW2</accession>
<dbReference type="PANTHER" id="PTHR43861">
    <property type="entry name" value="TRANS-ACONITATE 2-METHYLTRANSFERASE-RELATED"/>
    <property type="match status" value="1"/>
</dbReference>
<comment type="caution">
    <text evidence="2">The sequence shown here is derived from an EMBL/GenBank/DDBJ whole genome shotgun (WGS) entry which is preliminary data.</text>
</comment>
<name>A0A532UTW2_UNCL8</name>
<keyword evidence="1" id="KW-0808">Transferase</keyword>
<sequence>MKATQKSVKSSIGKIPMDHQPTIPLKLISPDFSLKSVCGFTLNLPHTGKNMNNTGVGDHPAVFEEIPCPICGSHTHQQLLSVADRLKSKAERASDQPQDNAYKIVACSSCGFLFLNPRPRAEELHKYYPSGYYDPHLSSGGGLFGSLFRTIRHFMLKWKEVKVSRDLSTGNLLDVGCGTGEFLVHMQKRGWDVSGVEISPDAAQIAGRNGCNVLVGDPADLNLPEEKYDLVTLWHSLEHLPDLSKAVDKICASLKTGGRLAIAVPNPESIDAKFYKAHWVAWDAPRHLYHFRSRDLTSLLKPRGMQEERTLSMLMDPFYHALLSETSWVTGLKSWFRALRGFLVGCISFISGFKPGQGSSTLFLFRKH</sequence>